<evidence type="ECO:0000256" key="1">
    <source>
        <dbReference type="SAM" id="MobiDB-lite"/>
    </source>
</evidence>
<protein>
    <submittedName>
        <fullName evidence="2">Uncharacterized protein</fullName>
    </submittedName>
</protein>
<accession>A0A0D6L6X0</accession>
<dbReference type="EMBL" id="KE126000">
    <property type="protein sequence ID" value="EPB66633.1"/>
    <property type="molecule type" value="Genomic_DNA"/>
</dbReference>
<reference evidence="2 3" key="1">
    <citation type="submission" date="2013-05" db="EMBL/GenBank/DDBJ databases">
        <title>Draft genome of the parasitic nematode Anyclostoma ceylanicum.</title>
        <authorList>
            <person name="Mitreva M."/>
        </authorList>
    </citation>
    <scope>NUCLEOTIDE SEQUENCE [LARGE SCALE GENOMIC DNA]</scope>
</reference>
<gene>
    <name evidence="2" type="ORF">ANCCEY_14277</name>
</gene>
<evidence type="ECO:0000313" key="3">
    <source>
        <dbReference type="Proteomes" id="UP000054495"/>
    </source>
</evidence>
<dbReference type="AlphaFoldDB" id="A0A0D6L6X0"/>
<evidence type="ECO:0000313" key="2">
    <source>
        <dbReference type="EMBL" id="EPB66633.1"/>
    </source>
</evidence>
<name>A0A0D6L6X0_9BILA</name>
<organism evidence="2 3">
    <name type="scientific">Ancylostoma ceylanicum</name>
    <dbReference type="NCBI Taxonomy" id="53326"/>
    <lineage>
        <taxon>Eukaryota</taxon>
        <taxon>Metazoa</taxon>
        <taxon>Ecdysozoa</taxon>
        <taxon>Nematoda</taxon>
        <taxon>Chromadorea</taxon>
        <taxon>Rhabditida</taxon>
        <taxon>Rhabditina</taxon>
        <taxon>Rhabditomorpha</taxon>
        <taxon>Strongyloidea</taxon>
        <taxon>Ancylostomatidae</taxon>
        <taxon>Ancylostomatinae</taxon>
        <taxon>Ancylostoma</taxon>
    </lineage>
</organism>
<keyword evidence="3" id="KW-1185">Reference proteome</keyword>
<sequence>MHYPPPQQQWAPHPGYGQPPQQQQAVDLPAVAEEVDHSLDVEPIVAEVEDSAFLARPNSEIVAPSKKEKQNFEDSPAAVGPAGQWAAFVVAVGQEEVPHR</sequence>
<proteinExistence type="predicted"/>
<dbReference type="Proteomes" id="UP000054495">
    <property type="component" value="Unassembled WGS sequence"/>
</dbReference>
<feature type="region of interest" description="Disordered" evidence="1">
    <location>
        <begin position="1"/>
        <end position="26"/>
    </location>
</feature>